<dbReference type="AlphaFoldDB" id="A0A059FFI3"/>
<comment type="caution">
    <text evidence="2">The sequence shown here is derived from an EMBL/GenBank/DDBJ whole genome shotgun (WGS) entry which is preliminary data.</text>
</comment>
<dbReference type="PATRIC" id="fig|1280952.3.peg.1634"/>
<dbReference type="STRING" id="1280952.HJA_08222"/>
<gene>
    <name evidence="2" type="ORF">HJA_08222</name>
</gene>
<dbReference type="Gene3D" id="3.40.50.150">
    <property type="entry name" value="Vaccinia Virus protein VP39"/>
    <property type="match status" value="1"/>
</dbReference>
<dbReference type="Proteomes" id="UP000024816">
    <property type="component" value="Unassembled WGS sequence"/>
</dbReference>
<reference evidence="2 3" key="1">
    <citation type="journal article" date="2014" name="Antonie Van Leeuwenhoek">
        <title>Hyphomonas beringensis sp. nov. and Hyphomonas chukchiensis sp. nov., isolated from surface seawater of the Bering Sea and Chukchi Sea.</title>
        <authorList>
            <person name="Li C."/>
            <person name="Lai Q."/>
            <person name="Li G."/>
            <person name="Dong C."/>
            <person name="Wang J."/>
            <person name="Liao Y."/>
            <person name="Shao Z."/>
        </authorList>
    </citation>
    <scope>NUCLEOTIDE SEQUENCE [LARGE SCALE GENOMIC DNA]</scope>
    <source>
        <strain evidence="2 3">VP2</strain>
    </source>
</reference>
<evidence type="ECO:0000313" key="3">
    <source>
        <dbReference type="Proteomes" id="UP000024816"/>
    </source>
</evidence>
<sequence length="194" mass="22026">MRVIDLYVPDYKRKTIHESSPGGRGVSVKLGRKCRGYSYSHYFPDVPLGSMHPQRNERCESLEALTFPDNSFDLFITQDVMEHIFKPGVAFREISRVLKPGGMHILTVPLVNKCKTSVRRANRDADGSIVHLTEPAYHGNPIDEKGSLVTMDWGYDIVPFIRKQCGMSVHMITIDEIERGIQAEFIEVLVCTKM</sequence>
<dbReference type="GO" id="GO:0008757">
    <property type="term" value="F:S-adenosylmethionine-dependent methyltransferase activity"/>
    <property type="evidence" value="ECO:0007669"/>
    <property type="project" value="InterPro"/>
</dbReference>
<dbReference type="EMBL" id="ARYJ01000004">
    <property type="protein sequence ID" value="KCZ89268.1"/>
    <property type="molecule type" value="Genomic_DNA"/>
</dbReference>
<dbReference type="Pfam" id="PF08241">
    <property type="entry name" value="Methyltransf_11"/>
    <property type="match status" value="1"/>
</dbReference>
<evidence type="ECO:0000313" key="2">
    <source>
        <dbReference type="EMBL" id="KCZ89268.1"/>
    </source>
</evidence>
<keyword evidence="3" id="KW-1185">Reference proteome</keyword>
<organism evidence="2 3">
    <name type="scientific">Hyphomonas jannaschiana VP2</name>
    <dbReference type="NCBI Taxonomy" id="1280952"/>
    <lineage>
        <taxon>Bacteria</taxon>
        <taxon>Pseudomonadati</taxon>
        <taxon>Pseudomonadota</taxon>
        <taxon>Alphaproteobacteria</taxon>
        <taxon>Hyphomonadales</taxon>
        <taxon>Hyphomonadaceae</taxon>
        <taxon>Hyphomonas</taxon>
    </lineage>
</organism>
<dbReference type="eggNOG" id="COG0500">
    <property type="taxonomic scope" value="Bacteria"/>
</dbReference>
<dbReference type="SUPFAM" id="SSF53335">
    <property type="entry name" value="S-adenosyl-L-methionine-dependent methyltransferases"/>
    <property type="match status" value="1"/>
</dbReference>
<dbReference type="InterPro" id="IPR029063">
    <property type="entry name" value="SAM-dependent_MTases_sf"/>
</dbReference>
<keyword evidence="2" id="KW-0808">Transferase</keyword>
<proteinExistence type="predicted"/>
<keyword evidence="2" id="KW-0489">Methyltransferase</keyword>
<protein>
    <submittedName>
        <fullName evidence="2">Type 11 methyltransferase</fullName>
    </submittedName>
</protein>
<evidence type="ECO:0000259" key="1">
    <source>
        <dbReference type="Pfam" id="PF08241"/>
    </source>
</evidence>
<dbReference type="InterPro" id="IPR013216">
    <property type="entry name" value="Methyltransf_11"/>
</dbReference>
<dbReference type="GO" id="GO:0032259">
    <property type="term" value="P:methylation"/>
    <property type="evidence" value="ECO:0007669"/>
    <property type="project" value="UniProtKB-KW"/>
</dbReference>
<name>A0A059FFI3_9PROT</name>
<feature type="domain" description="Methyltransferase type 11" evidence="1">
    <location>
        <begin position="57"/>
        <end position="105"/>
    </location>
</feature>
<accession>A0A059FFI3</accession>